<dbReference type="InterPro" id="IPR032675">
    <property type="entry name" value="LRR_dom_sf"/>
</dbReference>
<dbReference type="Proteomes" id="UP001362999">
    <property type="component" value="Unassembled WGS sequence"/>
</dbReference>
<protein>
    <recommendedName>
        <fullName evidence="3">F-box domain-containing protein</fullName>
    </recommendedName>
</protein>
<accession>A0AAW0CWG5</accession>
<dbReference type="EMBL" id="JAWWNJ010000012">
    <property type="protein sequence ID" value="KAK7043354.1"/>
    <property type="molecule type" value="Genomic_DNA"/>
</dbReference>
<keyword evidence="2" id="KW-1185">Reference proteome</keyword>
<gene>
    <name evidence="1" type="ORF">R3P38DRAFT_3440099</name>
</gene>
<evidence type="ECO:0008006" key="3">
    <source>
        <dbReference type="Google" id="ProtNLM"/>
    </source>
</evidence>
<evidence type="ECO:0000313" key="2">
    <source>
        <dbReference type="Proteomes" id="UP001362999"/>
    </source>
</evidence>
<comment type="caution">
    <text evidence="1">The sequence shown here is derived from an EMBL/GenBank/DDBJ whole genome shotgun (WGS) entry which is preliminary data.</text>
</comment>
<dbReference type="AlphaFoldDB" id="A0AAW0CWG5"/>
<evidence type="ECO:0000313" key="1">
    <source>
        <dbReference type="EMBL" id="KAK7043354.1"/>
    </source>
</evidence>
<name>A0AAW0CWG5_9AGAR</name>
<organism evidence="1 2">
    <name type="scientific">Favolaschia claudopus</name>
    <dbReference type="NCBI Taxonomy" id="2862362"/>
    <lineage>
        <taxon>Eukaryota</taxon>
        <taxon>Fungi</taxon>
        <taxon>Dikarya</taxon>
        <taxon>Basidiomycota</taxon>
        <taxon>Agaricomycotina</taxon>
        <taxon>Agaricomycetes</taxon>
        <taxon>Agaricomycetidae</taxon>
        <taxon>Agaricales</taxon>
        <taxon>Marasmiineae</taxon>
        <taxon>Mycenaceae</taxon>
        <taxon>Favolaschia</taxon>
    </lineage>
</organism>
<proteinExistence type="predicted"/>
<sequence>MNSGPEGIAAGFTSNLLPNATQLASVREFARCGELPPEPSFLEMASSLAPAELKRYDLEIQKTQTELDRLIAERRSLVSYTGLCRAILSPVQRLPSETISEIFDLCFPEEIYRIKPTTTVREQEKRISYHHLFQLAKVDATASNYYSRSVFELLSVHARRWNKVYINAHNRGNGLSNFRVNLGRLKKLELVGDWKGAEFFQNAPQLREFEFTGRVQCLPKIPWAQIRKGAFYAHRRDSLAASLSALLLPPNATTFTLSIDLRRCRAPARFRIRLMLAADDGHELAVGRLMDSLILPSLRSFSVHPQPGKNPPVWTSPNFVTLAARSGFSENLTFLSIHAMLTDSDLLECLEVLPNLQNLHVVDSTSPEASQVVITDEFLRKFITAPDMPTLIPELQCLTLRSVLEFSDASLVEMMNSRAGLDEQDVFTVKLVPLASRKRELSFESMEELAKEVSKGGLAFILLEN</sequence>
<dbReference type="Gene3D" id="3.80.10.10">
    <property type="entry name" value="Ribonuclease Inhibitor"/>
    <property type="match status" value="1"/>
</dbReference>
<reference evidence="1 2" key="1">
    <citation type="journal article" date="2024" name="J Genomics">
        <title>Draft genome sequencing and assembly of Favolaschia claudopus CIRM-BRFM 2984 isolated from oak limbs.</title>
        <authorList>
            <person name="Navarro D."/>
            <person name="Drula E."/>
            <person name="Chaduli D."/>
            <person name="Cazenave R."/>
            <person name="Ahrendt S."/>
            <person name="Wang J."/>
            <person name="Lipzen A."/>
            <person name="Daum C."/>
            <person name="Barry K."/>
            <person name="Grigoriev I.V."/>
            <person name="Favel A."/>
            <person name="Rosso M.N."/>
            <person name="Martin F."/>
        </authorList>
    </citation>
    <scope>NUCLEOTIDE SEQUENCE [LARGE SCALE GENOMIC DNA]</scope>
    <source>
        <strain evidence="1 2">CIRM-BRFM 2984</strain>
    </source>
</reference>